<comment type="subcellular location">
    <subcellularLocation>
        <location evidence="1">Cell membrane</location>
        <topology evidence="1">Multi-pass membrane protein</topology>
    </subcellularLocation>
</comment>
<comment type="caution">
    <text evidence="12">The sequence shown here is derived from an EMBL/GenBank/DDBJ whole genome shotgun (WGS) entry which is preliminary data.</text>
</comment>
<evidence type="ECO:0000256" key="2">
    <source>
        <dbReference type="ARBA" id="ARBA00022448"/>
    </source>
</evidence>
<evidence type="ECO:0000256" key="8">
    <source>
        <dbReference type="ARBA" id="ARBA00023136"/>
    </source>
</evidence>
<dbReference type="GO" id="GO:0005886">
    <property type="term" value="C:plasma membrane"/>
    <property type="evidence" value="ECO:0007669"/>
    <property type="project" value="UniProtKB-SubCell"/>
</dbReference>
<keyword evidence="8 11" id="KW-0472">Membrane</keyword>
<feature type="transmembrane region" description="Helical" evidence="11">
    <location>
        <begin position="190"/>
        <end position="206"/>
    </location>
</feature>
<feature type="transmembrane region" description="Helical" evidence="11">
    <location>
        <begin position="44"/>
        <end position="65"/>
    </location>
</feature>
<evidence type="ECO:0000256" key="1">
    <source>
        <dbReference type="ARBA" id="ARBA00004651"/>
    </source>
</evidence>
<evidence type="ECO:0000256" key="9">
    <source>
        <dbReference type="ARBA" id="ARBA00035611"/>
    </source>
</evidence>
<dbReference type="PANTHER" id="PTHR32196">
    <property type="entry name" value="ABC TRANSPORTER PERMEASE PROTEIN YPHD-RELATED-RELATED"/>
    <property type="match status" value="1"/>
</dbReference>
<feature type="transmembrane region" description="Helical" evidence="11">
    <location>
        <begin position="159"/>
        <end position="178"/>
    </location>
</feature>
<evidence type="ECO:0000256" key="4">
    <source>
        <dbReference type="ARBA" id="ARBA00022519"/>
    </source>
</evidence>
<evidence type="ECO:0000256" key="6">
    <source>
        <dbReference type="ARBA" id="ARBA00022692"/>
    </source>
</evidence>
<dbReference type="Proteomes" id="UP000075420">
    <property type="component" value="Unassembled WGS sequence"/>
</dbReference>
<gene>
    <name evidence="12" type="ORF">BE08_31705</name>
</gene>
<evidence type="ECO:0000313" key="12">
    <source>
        <dbReference type="EMBL" id="KYF59447.1"/>
    </source>
</evidence>
<keyword evidence="3" id="KW-1003">Cell membrane</keyword>
<feature type="transmembrane region" description="Helical" evidence="11">
    <location>
        <begin position="340"/>
        <end position="360"/>
    </location>
</feature>
<evidence type="ECO:0000256" key="5">
    <source>
        <dbReference type="ARBA" id="ARBA00022597"/>
    </source>
</evidence>
<evidence type="ECO:0000313" key="13">
    <source>
        <dbReference type="Proteomes" id="UP000075420"/>
    </source>
</evidence>
<evidence type="ECO:0000256" key="3">
    <source>
        <dbReference type="ARBA" id="ARBA00022475"/>
    </source>
</evidence>
<dbReference type="InterPro" id="IPR001851">
    <property type="entry name" value="ABC_transp_permease"/>
</dbReference>
<feature type="transmembrane region" description="Helical" evidence="11">
    <location>
        <begin position="260"/>
        <end position="278"/>
    </location>
</feature>
<keyword evidence="7 11" id="KW-1133">Transmembrane helix</keyword>
<name>A0A150PUK2_SORCE</name>
<sequence length="366" mass="38137">MSEAKLRMRIPWRALSMVGSLIAIWVAFSITTDGTFVTPRNLTLLARQMSVTSILAIGMVMVIVAGQIDLSVGALAGLLGATSAIIYVNLGWPLPAAFLLPVALGALLGFVQGTLVARMRIPPFIVTLGGMLIFQGAMLGTTGGVSVSPSRPYLFVGQAYVPHALGWAGAGLLCLVLLYKAVRATGSARLPWIGLAAFTVAFAALMNSYQGVPFPVLLVLVLATVFTVLAKHTAFGRHLYAIGGNREAAFYSGININRHLIAVFTLMGVMSAIAGIVLTARVGSATSDAGRMMELDAIAAAVIGGTSLLGGQGTIWGALLGALVMASLDNGMSLMNTESFWQPIIKGVILILAVGIDMASRKGRGH</sequence>
<keyword evidence="6 11" id="KW-0812">Transmembrane</keyword>
<accession>A0A150PUK2</accession>
<dbReference type="PANTHER" id="PTHR32196:SF32">
    <property type="entry name" value="XYLOSE TRANSPORT SYSTEM PERMEASE PROTEIN XYLH"/>
    <property type="match status" value="1"/>
</dbReference>
<comment type="function">
    <text evidence="9">Part of the binding-protein-dependent transport system for D-xylose. Probably responsible for the translocation of the substrate across the membrane.</text>
</comment>
<evidence type="ECO:0000256" key="7">
    <source>
        <dbReference type="ARBA" id="ARBA00022989"/>
    </source>
</evidence>
<feature type="transmembrane region" description="Helical" evidence="11">
    <location>
        <begin position="12"/>
        <end position="32"/>
    </location>
</feature>
<evidence type="ECO:0000256" key="10">
    <source>
        <dbReference type="ARBA" id="ARBA00035686"/>
    </source>
</evidence>
<dbReference type="CDD" id="cd06579">
    <property type="entry name" value="TM_PBP1_transp_AraH_like"/>
    <property type="match status" value="1"/>
</dbReference>
<protein>
    <recommendedName>
        <fullName evidence="10">Xylose transport system permease protein XylH</fullName>
    </recommendedName>
</protein>
<dbReference type="AlphaFoldDB" id="A0A150PUK2"/>
<evidence type="ECO:0000256" key="11">
    <source>
        <dbReference type="SAM" id="Phobius"/>
    </source>
</evidence>
<dbReference type="GO" id="GO:0022857">
    <property type="term" value="F:transmembrane transporter activity"/>
    <property type="evidence" value="ECO:0007669"/>
    <property type="project" value="InterPro"/>
</dbReference>
<feature type="transmembrane region" description="Helical" evidence="11">
    <location>
        <begin position="124"/>
        <end position="147"/>
    </location>
</feature>
<dbReference type="Pfam" id="PF02653">
    <property type="entry name" value="BPD_transp_2"/>
    <property type="match status" value="1"/>
</dbReference>
<feature type="transmembrane region" description="Helical" evidence="11">
    <location>
        <begin position="212"/>
        <end position="230"/>
    </location>
</feature>
<keyword evidence="2" id="KW-0813">Transport</keyword>
<organism evidence="12 13">
    <name type="scientific">Sorangium cellulosum</name>
    <name type="common">Polyangium cellulosum</name>
    <dbReference type="NCBI Taxonomy" id="56"/>
    <lineage>
        <taxon>Bacteria</taxon>
        <taxon>Pseudomonadati</taxon>
        <taxon>Myxococcota</taxon>
        <taxon>Polyangia</taxon>
        <taxon>Polyangiales</taxon>
        <taxon>Polyangiaceae</taxon>
        <taxon>Sorangium</taxon>
    </lineage>
</organism>
<keyword evidence="4" id="KW-0997">Cell inner membrane</keyword>
<feature type="transmembrane region" description="Helical" evidence="11">
    <location>
        <begin position="72"/>
        <end position="90"/>
    </location>
</feature>
<feature type="transmembrane region" description="Helical" evidence="11">
    <location>
        <begin position="298"/>
        <end position="328"/>
    </location>
</feature>
<feature type="transmembrane region" description="Helical" evidence="11">
    <location>
        <begin position="96"/>
        <end position="117"/>
    </location>
</feature>
<keyword evidence="5" id="KW-0762">Sugar transport</keyword>
<proteinExistence type="predicted"/>
<dbReference type="EMBL" id="JELY01000423">
    <property type="protein sequence ID" value="KYF59447.1"/>
    <property type="molecule type" value="Genomic_DNA"/>
</dbReference>
<reference evidence="12 13" key="1">
    <citation type="submission" date="2014-02" db="EMBL/GenBank/DDBJ databases">
        <title>The small core and large imbalanced accessory genome model reveals a collaborative survival strategy of Sorangium cellulosum strains in nature.</title>
        <authorList>
            <person name="Han K."/>
            <person name="Peng R."/>
            <person name="Blom J."/>
            <person name="Li Y.-Z."/>
        </authorList>
    </citation>
    <scope>NUCLEOTIDE SEQUENCE [LARGE SCALE GENOMIC DNA]</scope>
    <source>
        <strain evidence="12 13">So0157-25</strain>
    </source>
</reference>